<dbReference type="Proteomes" id="UP000507470">
    <property type="component" value="Unassembled WGS sequence"/>
</dbReference>
<dbReference type="InterPro" id="IPR012132">
    <property type="entry name" value="GMC_OxRdtase"/>
</dbReference>
<name>A0A6J8CYN8_MYTCO</name>
<dbReference type="InterPro" id="IPR005135">
    <property type="entry name" value="Endo/exonuclease/phosphatase"/>
</dbReference>
<dbReference type="Pfam" id="PF03372">
    <property type="entry name" value="Exo_endo_phos"/>
    <property type="match status" value="1"/>
</dbReference>
<dbReference type="PANTHER" id="PTHR11552">
    <property type="entry name" value="GLUCOSE-METHANOL-CHOLINE GMC OXIDOREDUCTASE"/>
    <property type="match status" value="1"/>
</dbReference>
<proteinExistence type="predicted"/>
<feature type="domain" description="Endonuclease/exonuclease/phosphatase" evidence="1">
    <location>
        <begin position="270"/>
        <end position="363"/>
    </location>
</feature>
<dbReference type="InterPro" id="IPR036691">
    <property type="entry name" value="Endo/exonu/phosph_ase_sf"/>
</dbReference>
<sequence length="366" mass="42721">MNEGPNMQLTIIPTAYEKEAVEDPFLSLKEEVVKEHLKHVYSNSFQVIIYFMKPKSEGYMELVSTNPVDHPLLDPNYLSHPDDVVKEHLKRVNSNSFPFTRGDILLLVLKVVKEHLKRVNSNSFQFTRGDILLLVLKFVKEHLKRVNSNSFPFTRGDILLLVLKFVKEHLKRVNSNSLSFTRGDILLLVLKVVKEHLKRVNSNSLSFTRGDILLLVLQFVKEHLKHVYSNSFQVIIYFMKPKSEGYMELVSTNPVDHPLLDPNYLSHPDDVKTVIEGDFNWVLDKDRDRHPVHSRNDIGHDELNYMIDKNNLCDAWRTLNPEARRYTFNRTNTKSRIDYMLVSKDLLNKMTNVKITHFPFSDHDLV</sequence>
<dbReference type="Gene3D" id="3.30.560.10">
    <property type="entry name" value="Glucose Oxidase, domain 3"/>
    <property type="match status" value="1"/>
</dbReference>
<evidence type="ECO:0000313" key="2">
    <source>
        <dbReference type="EMBL" id="CAC5401673.1"/>
    </source>
</evidence>
<reference evidence="2 3" key="1">
    <citation type="submission" date="2020-06" db="EMBL/GenBank/DDBJ databases">
        <authorList>
            <person name="Li R."/>
            <person name="Bekaert M."/>
        </authorList>
    </citation>
    <scope>NUCLEOTIDE SEQUENCE [LARGE SCALE GENOMIC DNA]</scope>
    <source>
        <strain evidence="3">wild</strain>
    </source>
</reference>
<dbReference type="GO" id="GO:0016491">
    <property type="term" value="F:oxidoreductase activity"/>
    <property type="evidence" value="ECO:0007669"/>
    <property type="project" value="TreeGrafter"/>
</dbReference>
<dbReference type="EMBL" id="CACVKT020006449">
    <property type="protein sequence ID" value="CAC5401673.1"/>
    <property type="molecule type" value="Genomic_DNA"/>
</dbReference>
<evidence type="ECO:0000313" key="3">
    <source>
        <dbReference type="Proteomes" id="UP000507470"/>
    </source>
</evidence>
<dbReference type="SUPFAM" id="SSF56219">
    <property type="entry name" value="DNase I-like"/>
    <property type="match status" value="1"/>
</dbReference>
<gene>
    <name evidence="2" type="ORF">MCOR_35735</name>
</gene>
<dbReference type="AlphaFoldDB" id="A0A6J8CYN8"/>
<accession>A0A6J8CYN8</accession>
<keyword evidence="3" id="KW-1185">Reference proteome</keyword>
<dbReference type="Gene3D" id="3.60.10.10">
    <property type="entry name" value="Endonuclease/exonuclease/phosphatase"/>
    <property type="match status" value="1"/>
</dbReference>
<organism evidence="2 3">
    <name type="scientific">Mytilus coruscus</name>
    <name type="common">Sea mussel</name>
    <dbReference type="NCBI Taxonomy" id="42192"/>
    <lineage>
        <taxon>Eukaryota</taxon>
        <taxon>Metazoa</taxon>
        <taxon>Spiralia</taxon>
        <taxon>Lophotrochozoa</taxon>
        <taxon>Mollusca</taxon>
        <taxon>Bivalvia</taxon>
        <taxon>Autobranchia</taxon>
        <taxon>Pteriomorphia</taxon>
        <taxon>Mytilida</taxon>
        <taxon>Mytiloidea</taxon>
        <taxon>Mytilidae</taxon>
        <taxon>Mytilinae</taxon>
        <taxon>Mytilus</taxon>
    </lineage>
</organism>
<dbReference type="GO" id="GO:0050660">
    <property type="term" value="F:flavin adenine dinucleotide binding"/>
    <property type="evidence" value="ECO:0007669"/>
    <property type="project" value="InterPro"/>
</dbReference>
<protein>
    <recommendedName>
        <fullName evidence="1">Endonuclease/exonuclease/phosphatase domain-containing protein</fullName>
    </recommendedName>
</protein>
<dbReference type="OrthoDB" id="269227at2759"/>
<dbReference type="PANTHER" id="PTHR11552:SF147">
    <property type="entry name" value="CHOLINE DEHYDROGENASE, MITOCHONDRIAL"/>
    <property type="match status" value="1"/>
</dbReference>
<dbReference type="SUPFAM" id="SSF54373">
    <property type="entry name" value="FAD-linked reductases, C-terminal domain"/>
    <property type="match status" value="2"/>
</dbReference>
<evidence type="ECO:0000259" key="1">
    <source>
        <dbReference type="Pfam" id="PF03372"/>
    </source>
</evidence>